<evidence type="ECO:0000313" key="2">
    <source>
        <dbReference type="EMBL" id="QNQ09236.1"/>
    </source>
</evidence>
<feature type="transmembrane region" description="Helical" evidence="1">
    <location>
        <begin position="59"/>
        <end position="83"/>
    </location>
</feature>
<dbReference type="Proteomes" id="UP000516148">
    <property type="component" value="Chromosome"/>
</dbReference>
<keyword evidence="1" id="KW-1133">Transmembrane helix</keyword>
<organism evidence="2 3">
    <name type="scientific">Sphingomonas alpina</name>
    <dbReference type="NCBI Taxonomy" id="653931"/>
    <lineage>
        <taxon>Bacteria</taxon>
        <taxon>Pseudomonadati</taxon>
        <taxon>Pseudomonadota</taxon>
        <taxon>Alphaproteobacteria</taxon>
        <taxon>Sphingomonadales</taxon>
        <taxon>Sphingomonadaceae</taxon>
        <taxon>Sphingomonas</taxon>
    </lineage>
</organism>
<accession>A0A7H0LHT3</accession>
<dbReference type="RefSeq" id="WP_187761553.1">
    <property type="nucleotide sequence ID" value="NZ_CP061038.1"/>
</dbReference>
<proteinExistence type="predicted"/>
<evidence type="ECO:0000313" key="3">
    <source>
        <dbReference type="Proteomes" id="UP000516148"/>
    </source>
</evidence>
<keyword evidence="3" id="KW-1185">Reference proteome</keyword>
<dbReference type="AlphaFoldDB" id="A0A7H0LHT3"/>
<sequence length="125" mass="13065">MTVRAACWRALSAPWRAVAALRDAEARKGAALVLMATGGMAMTAYAGFALWIVRGEAKFAFYLGETALAIVLIVLTGFAGLLVRRRLAGEFFGNKFEISDEVLTAAVAGAAAANAVKTANESEPA</sequence>
<evidence type="ECO:0000256" key="1">
    <source>
        <dbReference type="SAM" id="Phobius"/>
    </source>
</evidence>
<name>A0A7H0LHT3_9SPHN</name>
<protein>
    <submittedName>
        <fullName evidence="2">Uncharacterized protein</fullName>
    </submittedName>
</protein>
<dbReference type="EMBL" id="CP061038">
    <property type="protein sequence ID" value="QNQ09236.1"/>
    <property type="molecule type" value="Genomic_DNA"/>
</dbReference>
<keyword evidence="1" id="KW-0472">Membrane</keyword>
<feature type="transmembrane region" description="Helical" evidence="1">
    <location>
        <begin position="31"/>
        <end position="53"/>
    </location>
</feature>
<gene>
    <name evidence="2" type="ORF">H3Z74_21620</name>
</gene>
<reference evidence="2 3" key="1">
    <citation type="submission" date="2020-09" db="EMBL/GenBank/DDBJ databases">
        <title>Sphingomonas sp., a new species isolated from pork steak.</title>
        <authorList>
            <person name="Heidler von Heilborn D."/>
        </authorList>
    </citation>
    <scope>NUCLEOTIDE SEQUENCE [LARGE SCALE GENOMIC DNA]</scope>
    <source>
        <strain evidence="3">S8-3T</strain>
    </source>
</reference>
<dbReference type="KEGG" id="spap:H3Z74_21620"/>
<keyword evidence="1" id="KW-0812">Transmembrane</keyword>